<keyword evidence="5 10" id="KW-0378">Hydrolase</keyword>
<evidence type="ECO:0000256" key="3">
    <source>
        <dbReference type="ARBA" id="ARBA00022670"/>
    </source>
</evidence>
<protein>
    <recommendedName>
        <fullName evidence="10 11">Lon protease</fullName>
        <ecNumber evidence="10 11">3.4.21.53</ecNumber>
    </recommendedName>
    <alternativeName>
        <fullName evidence="10">ATP-dependent protease La</fullName>
    </alternativeName>
</protein>
<dbReference type="Gene3D" id="1.20.58.1480">
    <property type="match status" value="1"/>
</dbReference>
<dbReference type="Gene3D" id="3.40.50.300">
    <property type="entry name" value="P-loop containing nucleotide triphosphate hydrolases"/>
    <property type="match status" value="1"/>
</dbReference>
<dbReference type="GO" id="GO:0005524">
    <property type="term" value="F:ATP binding"/>
    <property type="evidence" value="ECO:0007669"/>
    <property type="project" value="UniProtKB-UniRule"/>
</dbReference>
<dbReference type="CDD" id="cd19500">
    <property type="entry name" value="RecA-like_Lon"/>
    <property type="match status" value="1"/>
</dbReference>
<evidence type="ECO:0000313" key="18">
    <source>
        <dbReference type="EMBL" id="TWH98444.1"/>
    </source>
</evidence>
<keyword evidence="3 10" id="KW-0645">Protease</keyword>
<comment type="induction">
    <text evidence="10">By heat shock.</text>
</comment>
<dbReference type="Pfam" id="PF00004">
    <property type="entry name" value="AAA"/>
    <property type="match status" value="1"/>
</dbReference>
<organism evidence="18 19">
    <name type="scientific">Flavobacterium cheniae</name>
    <dbReference type="NCBI Taxonomy" id="295428"/>
    <lineage>
        <taxon>Bacteria</taxon>
        <taxon>Pseudomonadati</taxon>
        <taxon>Bacteroidota</taxon>
        <taxon>Flavobacteriia</taxon>
        <taxon>Flavobacteriales</taxon>
        <taxon>Flavobacteriaceae</taxon>
        <taxon>Flavobacterium</taxon>
    </lineage>
</organism>
<dbReference type="SUPFAM" id="SSF52540">
    <property type="entry name" value="P-loop containing nucleoside triphosphate hydrolases"/>
    <property type="match status" value="1"/>
</dbReference>
<comment type="subcellular location">
    <subcellularLocation>
        <location evidence="1 10 11">Cytoplasm</location>
    </subcellularLocation>
</comment>
<dbReference type="InterPro" id="IPR027417">
    <property type="entry name" value="P-loop_NTPase"/>
</dbReference>
<evidence type="ECO:0000256" key="9">
    <source>
        <dbReference type="ARBA" id="ARBA00050665"/>
    </source>
</evidence>
<dbReference type="InterPro" id="IPR003111">
    <property type="entry name" value="Lon_prtase_N"/>
</dbReference>
<dbReference type="InterPro" id="IPR015947">
    <property type="entry name" value="PUA-like_sf"/>
</dbReference>
<dbReference type="FunFam" id="3.40.50.300:FF:000021">
    <property type="entry name" value="Lon protease homolog"/>
    <property type="match status" value="1"/>
</dbReference>
<dbReference type="PROSITE" id="PS01046">
    <property type="entry name" value="LON_SER"/>
    <property type="match status" value="1"/>
</dbReference>
<dbReference type="InterPro" id="IPR014721">
    <property type="entry name" value="Ribsml_uS5_D2-typ_fold_subgr"/>
</dbReference>
<dbReference type="HAMAP" id="MF_01973">
    <property type="entry name" value="lon_bact"/>
    <property type="match status" value="1"/>
</dbReference>
<dbReference type="RefSeq" id="WP_133606333.1">
    <property type="nucleotide sequence ID" value="NZ_SNZC01000001.1"/>
</dbReference>
<dbReference type="OrthoDB" id="9803599at2"/>
<dbReference type="GO" id="GO:0005737">
    <property type="term" value="C:cytoplasm"/>
    <property type="evidence" value="ECO:0007669"/>
    <property type="project" value="UniProtKB-SubCell"/>
</dbReference>
<reference evidence="18 19" key="1">
    <citation type="journal article" date="2015" name="Stand. Genomic Sci.">
        <title>Genomic Encyclopedia of Bacterial and Archaeal Type Strains, Phase III: the genomes of soil and plant-associated and newly described type strains.</title>
        <authorList>
            <person name="Whitman W.B."/>
            <person name="Woyke T."/>
            <person name="Klenk H.P."/>
            <person name="Zhou Y."/>
            <person name="Lilburn T.G."/>
            <person name="Beck B.J."/>
            <person name="De Vos P."/>
            <person name="Vandamme P."/>
            <person name="Eisen J.A."/>
            <person name="Garrity G."/>
            <person name="Hugenholtz P."/>
            <person name="Kyrpides N.C."/>
        </authorList>
    </citation>
    <scope>NUCLEOTIDE SEQUENCE [LARGE SCALE GENOMIC DNA]</scope>
    <source>
        <strain evidence="18 19">CGMCC 1.6844</strain>
    </source>
</reference>
<comment type="function">
    <text evidence="10">ATP-dependent serine protease that mediates the selective degradation of mutant and abnormal proteins as well as certain short-lived regulatory proteins. Required for cellular homeostasis and for survival from DNA damage and developmental changes induced by stress. Degrades polypeptides processively to yield small peptide fragments that are 5 to 10 amino acids long. Binds to DNA in a double-stranded, site-specific manner.</text>
</comment>
<feature type="domain" description="Lon N-terminal" evidence="17">
    <location>
        <begin position="44"/>
        <end position="239"/>
    </location>
</feature>
<dbReference type="SUPFAM" id="SSF88697">
    <property type="entry name" value="PUA domain-like"/>
    <property type="match status" value="1"/>
</dbReference>
<feature type="active site" evidence="10 12">
    <location>
        <position position="756"/>
    </location>
</feature>
<feature type="domain" description="Lon proteolytic" evidence="16">
    <location>
        <begin position="626"/>
        <end position="807"/>
    </location>
</feature>
<comment type="catalytic activity">
    <reaction evidence="9 10 11 14">
        <text>Hydrolysis of proteins in presence of ATP.</text>
        <dbReference type="EC" id="3.4.21.53"/>
    </reaction>
</comment>
<comment type="caution">
    <text evidence="18">The sequence shown here is derived from an EMBL/GenBank/DDBJ whole genome shotgun (WGS) entry which is preliminary data.</text>
</comment>
<dbReference type="InterPro" id="IPR003593">
    <property type="entry name" value="AAA+_ATPase"/>
</dbReference>
<keyword evidence="8 10" id="KW-0346">Stress response</keyword>
<proteinExistence type="evidence at transcript level"/>
<dbReference type="InterPro" id="IPR008268">
    <property type="entry name" value="Peptidase_S16_AS"/>
</dbReference>
<evidence type="ECO:0000256" key="11">
    <source>
        <dbReference type="PIRNR" id="PIRNR001174"/>
    </source>
</evidence>
<evidence type="ECO:0000256" key="5">
    <source>
        <dbReference type="ARBA" id="ARBA00022801"/>
    </source>
</evidence>
<dbReference type="PROSITE" id="PS51786">
    <property type="entry name" value="LON_PROTEOLYTIC"/>
    <property type="match status" value="1"/>
</dbReference>
<dbReference type="GO" id="GO:0034605">
    <property type="term" value="P:cellular response to heat"/>
    <property type="evidence" value="ECO:0007669"/>
    <property type="project" value="UniProtKB-UniRule"/>
</dbReference>
<evidence type="ECO:0000313" key="19">
    <source>
        <dbReference type="Proteomes" id="UP000315312"/>
    </source>
</evidence>
<dbReference type="Pfam" id="PF22667">
    <property type="entry name" value="Lon_lid"/>
    <property type="match status" value="1"/>
</dbReference>
<dbReference type="InterPro" id="IPR046336">
    <property type="entry name" value="Lon_prtase_N_sf"/>
</dbReference>
<evidence type="ECO:0000256" key="14">
    <source>
        <dbReference type="PROSITE-ProRule" id="PRU01122"/>
    </source>
</evidence>
<dbReference type="PRINTS" id="PR00830">
    <property type="entry name" value="ENDOLAPTASE"/>
</dbReference>
<dbReference type="InterPro" id="IPR008269">
    <property type="entry name" value="Lon_proteolytic"/>
</dbReference>
<comment type="similarity">
    <text evidence="10 11 14 15">Belongs to the peptidase S16 family.</text>
</comment>
<dbReference type="GO" id="GO:0043565">
    <property type="term" value="F:sequence-specific DNA binding"/>
    <property type="evidence" value="ECO:0007669"/>
    <property type="project" value="UniProtKB-UniRule"/>
</dbReference>
<evidence type="ECO:0000256" key="6">
    <source>
        <dbReference type="ARBA" id="ARBA00022825"/>
    </source>
</evidence>
<accession>A0A562KSU6</accession>
<keyword evidence="19" id="KW-1185">Reference proteome</keyword>
<dbReference type="SMART" id="SM00464">
    <property type="entry name" value="LON"/>
    <property type="match status" value="1"/>
</dbReference>
<dbReference type="Pfam" id="PF02190">
    <property type="entry name" value="LON_substr_bdg"/>
    <property type="match status" value="1"/>
</dbReference>
<evidence type="ECO:0000259" key="17">
    <source>
        <dbReference type="PROSITE" id="PS51787"/>
    </source>
</evidence>
<keyword evidence="6 10" id="KW-0720">Serine protease</keyword>
<dbReference type="Proteomes" id="UP000315312">
    <property type="component" value="Unassembled WGS sequence"/>
</dbReference>
<name>A0A562KSU6_9FLAO</name>
<dbReference type="NCBIfam" id="TIGR00763">
    <property type="entry name" value="lon"/>
    <property type="match status" value="1"/>
</dbReference>
<keyword evidence="2 10" id="KW-0963">Cytoplasm</keyword>
<dbReference type="EC" id="3.4.21.53" evidence="10 11"/>
<gene>
    <name evidence="10" type="primary">lon</name>
    <name evidence="18" type="ORF">IP97_00395</name>
</gene>
<dbReference type="InterPro" id="IPR004815">
    <property type="entry name" value="Lon_bac/euk-typ"/>
</dbReference>
<dbReference type="Gene3D" id="1.20.5.5270">
    <property type="match status" value="1"/>
</dbReference>
<evidence type="ECO:0000256" key="7">
    <source>
        <dbReference type="ARBA" id="ARBA00022840"/>
    </source>
</evidence>
<dbReference type="Gene3D" id="1.10.8.60">
    <property type="match status" value="1"/>
</dbReference>
<dbReference type="InterPro" id="IPR003959">
    <property type="entry name" value="ATPase_AAA_core"/>
</dbReference>
<keyword evidence="7 10" id="KW-0067">ATP-binding</keyword>
<dbReference type="PROSITE" id="PS51787">
    <property type="entry name" value="LON_N"/>
    <property type="match status" value="1"/>
</dbReference>
<evidence type="ECO:0000256" key="12">
    <source>
        <dbReference type="PIRSR" id="PIRSR001174-1"/>
    </source>
</evidence>
<dbReference type="PIRSF" id="PIRSF001174">
    <property type="entry name" value="Lon_proteas"/>
    <property type="match status" value="1"/>
</dbReference>
<feature type="active site" evidence="10 12">
    <location>
        <position position="713"/>
    </location>
</feature>
<evidence type="ECO:0000256" key="15">
    <source>
        <dbReference type="RuleBase" id="RU000591"/>
    </source>
</evidence>
<dbReference type="Gene3D" id="2.30.130.40">
    <property type="entry name" value="LON domain-like"/>
    <property type="match status" value="1"/>
</dbReference>
<comment type="subunit">
    <text evidence="10 11">Homohexamer. Organized in a ring with a central cavity.</text>
</comment>
<dbReference type="GO" id="GO:0004176">
    <property type="term" value="F:ATP-dependent peptidase activity"/>
    <property type="evidence" value="ECO:0007669"/>
    <property type="project" value="UniProtKB-UniRule"/>
</dbReference>
<dbReference type="InterPro" id="IPR027065">
    <property type="entry name" value="Lon_Prtase"/>
</dbReference>
<dbReference type="PANTHER" id="PTHR10046">
    <property type="entry name" value="ATP DEPENDENT LON PROTEASE FAMILY MEMBER"/>
    <property type="match status" value="1"/>
</dbReference>
<dbReference type="EMBL" id="VLKM01000001">
    <property type="protein sequence ID" value="TWH98444.1"/>
    <property type="molecule type" value="Genomic_DNA"/>
</dbReference>
<evidence type="ECO:0000256" key="2">
    <source>
        <dbReference type="ARBA" id="ARBA00022490"/>
    </source>
</evidence>
<dbReference type="GO" id="GO:0004252">
    <property type="term" value="F:serine-type endopeptidase activity"/>
    <property type="evidence" value="ECO:0007669"/>
    <property type="project" value="UniProtKB-UniRule"/>
</dbReference>
<dbReference type="InterPro" id="IPR020568">
    <property type="entry name" value="Ribosomal_Su5_D2-typ_SF"/>
</dbReference>
<dbReference type="SMART" id="SM00382">
    <property type="entry name" value="AAA"/>
    <property type="match status" value="1"/>
</dbReference>
<dbReference type="InterPro" id="IPR027543">
    <property type="entry name" value="Lon_bac"/>
</dbReference>
<dbReference type="Gene3D" id="3.30.230.10">
    <property type="match status" value="1"/>
</dbReference>
<dbReference type="SUPFAM" id="SSF54211">
    <property type="entry name" value="Ribosomal protein S5 domain 2-like"/>
    <property type="match status" value="1"/>
</dbReference>
<dbReference type="AlphaFoldDB" id="A0A562KSU6"/>
<evidence type="ECO:0000259" key="16">
    <source>
        <dbReference type="PROSITE" id="PS51786"/>
    </source>
</evidence>
<sequence>MPNQKILALDNLSLQEMDPDSELIPLMTPEDEEEMNNEALPEDIAILPLRNTVLFPGVVIPITAGRDKSIKLINDANAKGKIIGVVAQIDENEEDPSPSDVHHIGTVARIMRVLKMPDGNTTVILQGKKRFEVEAFTQEEPYLRAKIKEVAEERPNNKNVEFKAIIESIKELAIQIIKESPNIPTEATFAIKNIESNPFLINFVSSNMNLSVEEKQKLLSIPNLKDRALETLRFMNLELQKLEVRNDIQSKVRFDLDQQQREYFLQQQMKTIQEELGGVSYEAEIEEMRAKGLKKKWDDKTAKHFEKELSKLQRTNPNSPDFGIQRNYIELFLELPWNEFTKDNFDLKRAQKILDRDHYGLEDVKKRIIEHLAVLKLRNDMKSPILCLYGPPGVGKTSIGKSVAEALGREYIRMSLGGLRDEAEIRGHRKTYIGAMPGRILQNIKKAKTSNPVFVLDEIDKLSTSHNGDPSSALLEVLDPEQNKEFHDNFLELGYDLSKVMFIATSNSLSPIQPALRDRMEIIEMTGYTIEEKIEIAKTHLLPKQLKEHGLTTKDLQIGKKQLEKIVVGYTRESGVRGLEKKIAQVVRHAAKSIAMDETYNVKVSDADILEVLKSPRMERDKYENNDVAGVVTGLAWTSVGGDILFIESLISKGKGAMTMTGNLGTVMKESVTIALEYIRANAEFLGIDPEVLNNYNIHIHVPEGATPKDGPSAGIAMLTSMVSSFTQKRIKKNIAMTGEITLRGKVLPVGGIKEKILAAKRANIKEIILCKENKRDIEEIKPDYIEGLTFHYVDKMSEVLDIAITNQKVKNAKVLETKK</sequence>
<evidence type="ECO:0000256" key="8">
    <source>
        <dbReference type="ARBA" id="ARBA00023016"/>
    </source>
</evidence>
<evidence type="ECO:0000256" key="4">
    <source>
        <dbReference type="ARBA" id="ARBA00022741"/>
    </source>
</evidence>
<dbReference type="InterPro" id="IPR054594">
    <property type="entry name" value="Lon_lid"/>
</dbReference>
<evidence type="ECO:0000256" key="13">
    <source>
        <dbReference type="PIRSR" id="PIRSR001174-2"/>
    </source>
</evidence>
<feature type="binding site" evidence="10 13">
    <location>
        <begin position="390"/>
        <end position="397"/>
    </location>
    <ligand>
        <name>ATP</name>
        <dbReference type="ChEBI" id="CHEBI:30616"/>
    </ligand>
</feature>
<evidence type="ECO:0000256" key="10">
    <source>
        <dbReference type="HAMAP-Rule" id="MF_01973"/>
    </source>
</evidence>
<keyword evidence="4 10" id="KW-0547">Nucleotide-binding</keyword>
<evidence type="ECO:0000256" key="1">
    <source>
        <dbReference type="ARBA" id="ARBA00004496"/>
    </source>
</evidence>
<dbReference type="GO" id="GO:0016887">
    <property type="term" value="F:ATP hydrolysis activity"/>
    <property type="evidence" value="ECO:0007669"/>
    <property type="project" value="UniProtKB-UniRule"/>
</dbReference>
<dbReference type="GO" id="GO:0006515">
    <property type="term" value="P:protein quality control for misfolded or incompletely synthesized proteins"/>
    <property type="evidence" value="ECO:0007669"/>
    <property type="project" value="UniProtKB-UniRule"/>
</dbReference>
<dbReference type="Pfam" id="PF05362">
    <property type="entry name" value="Lon_C"/>
    <property type="match status" value="1"/>
</dbReference>